<sequence>MTSRNPNHHHRHLVELASLLATAGLADAFADVFGLKRHGSTALIALGVALVVGTVGHHIWLRRRDHAPPALSTEIEVSPTGVTTASPADGGSTSVFWRVRAEIDNTPGRLAVLAGALTAAGANIHALEVHPAPDGVIDQFLIEASEDTSAERLCAAVNAVGGRYAHAVPTDVLALLDGPTHALELAARLVREPGSFAAVFTEMLDAGSLTIDAAGPAATHTANAADAWIDGTTLTLRTAAGTTLTATRPGMPFTATELSRARTLLELSEAASATLEV</sequence>
<evidence type="ECO:0000313" key="3">
    <source>
        <dbReference type="EMBL" id="MBR7829535.1"/>
    </source>
</evidence>
<dbReference type="SUPFAM" id="SSF55021">
    <property type="entry name" value="ACT-like"/>
    <property type="match status" value="1"/>
</dbReference>
<keyword evidence="1" id="KW-1133">Transmembrane helix</keyword>
<dbReference type="PROSITE" id="PS51671">
    <property type="entry name" value="ACT"/>
    <property type="match status" value="1"/>
</dbReference>
<keyword evidence="1" id="KW-0812">Transmembrane</keyword>
<evidence type="ECO:0000259" key="2">
    <source>
        <dbReference type="PROSITE" id="PS51671"/>
    </source>
</evidence>
<evidence type="ECO:0000256" key="1">
    <source>
        <dbReference type="SAM" id="Phobius"/>
    </source>
</evidence>
<reference evidence="3" key="1">
    <citation type="submission" date="2021-04" db="EMBL/GenBank/DDBJ databases">
        <title>Genome based classification of Actinospica acidithermotolerans sp. nov., an actinobacterium isolated from an Indonesian hot spring.</title>
        <authorList>
            <person name="Kusuma A.B."/>
            <person name="Putra K.E."/>
            <person name="Nafisah S."/>
            <person name="Loh J."/>
            <person name="Nouioui I."/>
            <person name="Goodfellow M."/>
        </authorList>
    </citation>
    <scope>NUCLEOTIDE SEQUENCE</scope>
    <source>
        <strain evidence="3">MGRD01-02</strain>
    </source>
</reference>
<keyword evidence="1" id="KW-0472">Membrane</keyword>
<dbReference type="InterPro" id="IPR002912">
    <property type="entry name" value="ACT_dom"/>
</dbReference>
<evidence type="ECO:0000313" key="4">
    <source>
        <dbReference type="Proteomes" id="UP000676325"/>
    </source>
</evidence>
<comment type="caution">
    <text evidence="3">The sequence shown here is derived from an EMBL/GenBank/DDBJ whole genome shotgun (WGS) entry which is preliminary data.</text>
</comment>
<dbReference type="AlphaFoldDB" id="A0A941EB37"/>
<keyword evidence="4" id="KW-1185">Reference proteome</keyword>
<gene>
    <name evidence="3" type="ORF">KDK95_24735</name>
</gene>
<accession>A0A941EB37</accession>
<name>A0A941EB37_9ACTN</name>
<proteinExistence type="predicted"/>
<protein>
    <recommendedName>
        <fullName evidence="2">ACT domain-containing protein</fullName>
    </recommendedName>
</protein>
<dbReference type="EMBL" id="JAGSOH010000089">
    <property type="protein sequence ID" value="MBR7829535.1"/>
    <property type="molecule type" value="Genomic_DNA"/>
</dbReference>
<dbReference type="InterPro" id="IPR045865">
    <property type="entry name" value="ACT-like_dom_sf"/>
</dbReference>
<feature type="transmembrane region" description="Helical" evidence="1">
    <location>
        <begin position="40"/>
        <end position="61"/>
    </location>
</feature>
<dbReference type="Proteomes" id="UP000676325">
    <property type="component" value="Unassembled WGS sequence"/>
</dbReference>
<feature type="domain" description="ACT" evidence="2">
    <location>
        <begin position="98"/>
        <end position="172"/>
    </location>
</feature>
<dbReference type="RefSeq" id="WP_212520669.1">
    <property type="nucleotide sequence ID" value="NZ_JAGSOH010000089.1"/>
</dbReference>
<organism evidence="3 4">
    <name type="scientific">Actinospica acidithermotolerans</name>
    <dbReference type="NCBI Taxonomy" id="2828514"/>
    <lineage>
        <taxon>Bacteria</taxon>
        <taxon>Bacillati</taxon>
        <taxon>Actinomycetota</taxon>
        <taxon>Actinomycetes</taxon>
        <taxon>Catenulisporales</taxon>
        <taxon>Actinospicaceae</taxon>
        <taxon>Actinospica</taxon>
    </lineage>
</organism>